<gene>
    <name evidence="2" type="ORF">NCLIV_056990</name>
</gene>
<proteinExistence type="predicted"/>
<feature type="compositionally biased region" description="Basic and acidic residues" evidence="1">
    <location>
        <begin position="23"/>
        <end position="40"/>
    </location>
</feature>
<feature type="compositionally biased region" description="Polar residues" evidence="1">
    <location>
        <begin position="143"/>
        <end position="162"/>
    </location>
</feature>
<feature type="region of interest" description="Disordered" evidence="1">
    <location>
        <begin position="1281"/>
        <end position="1300"/>
    </location>
</feature>
<feature type="compositionally biased region" description="Basic and acidic residues" evidence="1">
    <location>
        <begin position="163"/>
        <end position="172"/>
    </location>
</feature>
<feature type="region of interest" description="Disordered" evidence="1">
    <location>
        <begin position="117"/>
        <end position="195"/>
    </location>
</feature>
<feature type="compositionally biased region" description="Polar residues" evidence="1">
    <location>
        <begin position="301"/>
        <end position="326"/>
    </location>
</feature>
<organism evidence="2 3">
    <name type="scientific">Neospora caninum (strain Liverpool)</name>
    <dbReference type="NCBI Taxonomy" id="572307"/>
    <lineage>
        <taxon>Eukaryota</taxon>
        <taxon>Sar</taxon>
        <taxon>Alveolata</taxon>
        <taxon>Apicomplexa</taxon>
        <taxon>Conoidasida</taxon>
        <taxon>Coccidia</taxon>
        <taxon>Eucoccidiorida</taxon>
        <taxon>Eimeriorina</taxon>
        <taxon>Sarcocystidae</taxon>
        <taxon>Neospora</taxon>
    </lineage>
</organism>
<dbReference type="OMA" id="HEKHAFV"/>
<dbReference type="VEuPathDB" id="ToxoDB:NCLIV_056990"/>
<feature type="region of interest" description="Disordered" evidence="1">
    <location>
        <begin position="301"/>
        <end position="349"/>
    </location>
</feature>
<dbReference type="RefSeq" id="XP_003885303.1">
    <property type="nucleotide sequence ID" value="XM_003885254.1"/>
</dbReference>
<feature type="region of interest" description="Disordered" evidence="1">
    <location>
        <begin position="366"/>
        <end position="387"/>
    </location>
</feature>
<feature type="region of interest" description="Disordered" evidence="1">
    <location>
        <begin position="1389"/>
        <end position="1427"/>
    </location>
</feature>
<feature type="region of interest" description="Disordered" evidence="1">
    <location>
        <begin position="23"/>
        <end position="52"/>
    </location>
</feature>
<keyword evidence="3" id="KW-1185">Reference proteome</keyword>
<evidence type="ECO:0000256" key="1">
    <source>
        <dbReference type="SAM" id="MobiDB-lite"/>
    </source>
</evidence>
<feature type="compositionally biased region" description="Gly residues" evidence="1">
    <location>
        <begin position="898"/>
        <end position="909"/>
    </location>
</feature>
<protein>
    <submittedName>
        <fullName evidence="2">Proteophosphoglycan 5, related</fullName>
    </submittedName>
</protein>
<dbReference type="eggNOG" id="ENOG502QZ52">
    <property type="taxonomic scope" value="Eukaryota"/>
</dbReference>
<accession>F0VNH9</accession>
<evidence type="ECO:0000313" key="2">
    <source>
        <dbReference type="EMBL" id="CBZ55275.1"/>
    </source>
</evidence>
<dbReference type="OrthoDB" id="330951at2759"/>
<feature type="region of interest" description="Disordered" evidence="1">
    <location>
        <begin position="885"/>
        <end position="911"/>
    </location>
</feature>
<dbReference type="EMBL" id="FR823392">
    <property type="protein sequence ID" value="CBZ55275.1"/>
    <property type="molecule type" value="Genomic_DNA"/>
</dbReference>
<feature type="compositionally biased region" description="Polar residues" evidence="1">
    <location>
        <begin position="687"/>
        <end position="697"/>
    </location>
</feature>
<name>F0VNH9_NEOCL</name>
<sequence>MEASLSTSITQGAVVAERLRREMESRDEKGVSFLVPEKESPSTGAATVKLSPLPETSALQKATTHCNIGTQVPSHKMSSLSSSSGGLFVVSENSQKNSDNLPSSANNSGNKLLSMAAQHTTTNSSPPPDTQEPDTGKKGTPDFSCSSAQKRVESNTGCCNSNETHDESRNDFQKIMPSPVSNVQGSVGKESTDDVSSMDKINENVNKSHDAAIRSEIKTTTSPAISHNCEVDASIILDPKRTSSPDTTEKSTNVETALKILKQGEACSSPRHELTLKAKHNPADSKSASLSIQAPNAVLTKQQTLPESSQTASLTPSFLSRRSSTMGAMPGDGSVELNPQKKAMSASKETDALVASLTSLSQSVTRNTSEGVLGGGADGRPNTAQSHNNITSNKNFFGNYPSFPLSGSHKSASTILTGLSTAYVTPGNGVDFGRMSQSAVVGASCAYASLANAMRKNEISGKNVPPAQMLSSQVPQSEEGYNNCNNTTAEYSSSFGKKAGISQERSWTAGVTEEYHRNSGEENYGNAQGIRTEDQALMLPLESIKSGGCNPANFINTADGVAGAISEHGAFQTHLGLSGATFQPGSTAAAAAAVLAQQESRPLLLTRFEMLEAYAKDISFAYLLSQVDLHEKHAFVQLSTLEAAFELVDKRRQLQDLHMGLVTAQQQSPSASAGASRSSPPARLAQGSTSQKLPHELQQQLSGVVSLPFDVPSPQSTTMAALFSAAAAAASCQASAEGGNTSALPAAVLQRLAPSKGASYNPSSSAQNSASLVSAAAQYVANTLLGPSGDPNDMTRVGIQSGHSITTKTGGCTFGSHAPSFSPSLQDSNPEGHASLNGEKAFLLQLLQHQQETSQQRSKTDVDRSQKSLQQPALLTETLMRAAAAAAGSKPSSHLQGGAEGVDGTGTTTGGSYARRQVQLQLQQLEELQKQQVGKGNQQRQQPQVSGTLEQHLFLQRKKPEPNTRMTQGVCTEIRSGQHLANSQGEDHGQLENMTFSQDGIPYPSCGLNLAADHVYNHSATLPSRSAALKVFQSYPSTDGPGSTGTILKNGGAKNGMQVIPFSNSNAEGNVMKDICTNGRKVPSNLFSQTLNTGSATLQHPASWARIPTSVAASSGSAPGTVLSMTREEDEERFASACREESSMGRANLLFELQQQRQHKSGGGCASLLPSLLSTESTTMCSQEAAMTATKTASNRMQIQTGAFHHHSLGVQPEYPEESDTSFPYSLTAVHRNGSMVGTKERDTDALYTSQQQHDLNAFLSISSNSKGLLTGTTKAVTSLGGATTTSTTPMTTSRSAQKTPFSTGMRFSVGADVSDTTFTGVVGSQESSAAMTSSGEATQQLLDVAATLMHKAVQETTDVEEIAQQLYQATRDLPQETVHELLLTLASRGGGHSSLGTSSGSSDTPKKPEEIGSTPLNPAATPFLVH</sequence>
<feature type="region of interest" description="Disordered" evidence="1">
    <location>
        <begin position="664"/>
        <end position="697"/>
    </location>
</feature>
<reference evidence="3" key="1">
    <citation type="journal article" date="2012" name="PLoS Pathog.">
        <title>Comparative genomics of the apicomplexan parasites Toxoplasma gondii and Neospora caninum: Coccidia differing in host range and transmission strategy.</title>
        <authorList>
            <person name="Reid A.J."/>
            <person name="Vermont S.J."/>
            <person name="Cotton J.A."/>
            <person name="Harris D."/>
            <person name="Hill-Cawthorne G.A."/>
            <person name="Konen-Waisman S."/>
            <person name="Latham S.M."/>
            <person name="Mourier T."/>
            <person name="Norton R."/>
            <person name="Quail M.A."/>
            <person name="Sanders M."/>
            <person name="Shanmugam D."/>
            <person name="Sohal A."/>
            <person name="Wasmuth J.D."/>
            <person name="Brunk B."/>
            <person name="Grigg M.E."/>
            <person name="Howard J.C."/>
            <person name="Parkinson J."/>
            <person name="Roos D.S."/>
            <person name="Trees A.J."/>
            <person name="Berriman M."/>
            <person name="Pain A."/>
            <person name="Wastling J.M."/>
        </authorList>
    </citation>
    <scope>NUCLEOTIDE SEQUENCE [LARGE SCALE GENOMIC DNA]</scope>
    <source>
        <strain evidence="3">Liverpool</strain>
    </source>
</reference>
<evidence type="ECO:0000313" key="3">
    <source>
        <dbReference type="Proteomes" id="UP000007494"/>
    </source>
</evidence>
<feature type="compositionally biased region" description="Low complexity" evidence="1">
    <location>
        <begin position="664"/>
        <end position="686"/>
    </location>
</feature>
<dbReference type="GeneID" id="13440688"/>
<dbReference type="Proteomes" id="UP000007494">
    <property type="component" value="Chromosome XI"/>
</dbReference>
<dbReference type="InParanoid" id="F0VNH9"/>
<feature type="compositionally biased region" description="Low complexity" evidence="1">
    <location>
        <begin position="1281"/>
        <end position="1296"/>
    </location>
</feature>